<feature type="transmembrane region" description="Helical" evidence="5">
    <location>
        <begin position="147"/>
        <end position="165"/>
    </location>
</feature>
<dbReference type="Gene3D" id="1.20.1740.10">
    <property type="entry name" value="Amino acid/polyamine transporter I"/>
    <property type="match status" value="1"/>
</dbReference>
<dbReference type="Proteomes" id="UP001528912">
    <property type="component" value="Unassembled WGS sequence"/>
</dbReference>
<feature type="transmembrane region" description="Helical" evidence="5">
    <location>
        <begin position="446"/>
        <end position="464"/>
    </location>
</feature>
<comment type="caution">
    <text evidence="6">The sequence shown here is derived from an EMBL/GenBank/DDBJ whole genome shotgun (WGS) entry which is preliminary data.</text>
</comment>
<evidence type="ECO:0000256" key="4">
    <source>
        <dbReference type="ARBA" id="ARBA00023136"/>
    </source>
</evidence>
<sequence>MTGRILKRLLVGRKMSSDKLGETLLPKKLALPIFASDALSSVAYAPDEIFITLGMGGGALALTHSWQIALAVIAVMAVVVASYRQNVHAYPSGGGDYEVATVNLGPKAGLTVASALLVDYTLTVAVSVSSGVQNAGAALGFIRGHEALVAVVLVVLLTAMNLRGVRESGSLFALPVYLFMFGVLALAVVGFIRKSTGHLPMAESAKFELVPQDGMETIGSAAMVFLLLRAFSSGCAALTGVEAISNGVPAFRKPKSRNAASTLLLMGGIAVVMLFSIITLARWTGIQMVDPEHPDQLTDNGVPVGPGYEEDTVLGQLAHSVFQGFTPGIVYISIVAALILVLAANTAFNGFPVLASILAKDGFLPRQLHTRGDRLAYSNGILILAGAAIFLIVAYDAETTRLIQLYIVGVFVSFTVSQVGMIRHWNRHLLTEQDPAHRRRMQRSRVINGVGAAMSGTVLVVVLLTKFIHGAGLAIAAMCVLFVIMLAIRKHYQRVREELALDEDIDDSILPSRVHAIVLVSKIHKPTLRALAYARATRPSMLEAVTVDVDEEETAALLAEWERREIPVTLKTLASPYREITRPVVSYVKSIRRDSPRDVVMVYIPEYVVGRWFEQLLHNQSALRLKGRLLFTPGVMVASVPWQLRSAEGAEGRYDGPSVGSVRRGGG</sequence>
<dbReference type="EMBL" id="JAROAV010000043">
    <property type="protein sequence ID" value="MDF8265842.1"/>
    <property type="molecule type" value="Genomic_DNA"/>
</dbReference>
<protein>
    <submittedName>
        <fullName evidence="6">APC family permease</fullName>
    </submittedName>
</protein>
<dbReference type="RefSeq" id="WP_275239434.1">
    <property type="nucleotide sequence ID" value="NZ_JARFJC010000040.1"/>
</dbReference>
<feature type="transmembrane region" description="Helical" evidence="5">
    <location>
        <begin position="171"/>
        <end position="192"/>
    </location>
</feature>
<dbReference type="Pfam" id="PF13520">
    <property type="entry name" value="AA_permease_2"/>
    <property type="match status" value="1"/>
</dbReference>
<feature type="transmembrane region" description="Helical" evidence="5">
    <location>
        <begin position="403"/>
        <end position="425"/>
    </location>
</feature>
<comment type="subcellular location">
    <subcellularLocation>
        <location evidence="1">Membrane</location>
        <topology evidence="1">Multi-pass membrane protein</topology>
    </subcellularLocation>
</comment>
<feature type="transmembrane region" description="Helical" evidence="5">
    <location>
        <begin position="375"/>
        <end position="397"/>
    </location>
</feature>
<organism evidence="6 7">
    <name type="scientific">Luteipulveratus flavus</name>
    <dbReference type="NCBI Taxonomy" id="3031728"/>
    <lineage>
        <taxon>Bacteria</taxon>
        <taxon>Bacillati</taxon>
        <taxon>Actinomycetota</taxon>
        <taxon>Actinomycetes</taxon>
        <taxon>Micrococcales</taxon>
        <taxon>Dermacoccaceae</taxon>
        <taxon>Luteipulveratus</taxon>
    </lineage>
</organism>
<dbReference type="PANTHER" id="PTHR47704">
    <property type="entry name" value="POTASSIUM TRANSPORTER KIMA"/>
    <property type="match status" value="1"/>
</dbReference>
<feature type="transmembrane region" description="Helical" evidence="5">
    <location>
        <begin position="66"/>
        <end position="83"/>
    </location>
</feature>
<keyword evidence="2 5" id="KW-0812">Transmembrane</keyword>
<keyword evidence="4 5" id="KW-0472">Membrane</keyword>
<gene>
    <name evidence="6" type="ORF">P4R38_16465</name>
</gene>
<feature type="transmembrane region" description="Helical" evidence="5">
    <location>
        <begin position="470"/>
        <end position="488"/>
    </location>
</feature>
<dbReference type="InterPro" id="IPR053153">
    <property type="entry name" value="APC_K+_Transporter"/>
</dbReference>
<evidence type="ECO:0000256" key="2">
    <source>
        <dbReference type="ARBA" id="ARBA00022692"/>
    </source>
</evidence>
<accession>A0ABT6CC08</accession>
<evidence type="ECO:0000313" key="6">
    <source>
        <dbReference type="EMBL" id="MDF8265842.1"/>
    </source>
</evidence>
<proteinExistence type="predicted"/>
<evidence type="ECO:0000256" key="1">
    <source>
        <dbReference type="ARBA" id="ARBA00004141"/>
    </source>
</evidence>
<keyword evidence="7" id="KW-1185">Reference proteome</keyword>
<reference evidence="6 7" key="1">
    <citation type="submission" date="2023-03" db="EMBL/GenBank/DDBJ databases">
        <title>YIM 133296 draft genome.</title>
        <authorList>
            <person name="Xiong L."/>
        </authorList>
    </citation>
    <scope>NUCLEOTIDE SEQUENCE [LARGE SCALE GENOMIC DNA]</scope>
    <source>
        <strain evidence="6 7">YIM 133296</strain>
    </source>
</reference>
<feature type="transmembrane region" description="Helical" evidence="5">
    <location>
        <begin position="262"/>
        <end position="283"/>
    </location>
</feature>
<evidence type="ECO:0000256" key="3">
    <source>
        <dbReference type="ARBA" id="ARBA00022989"/>
    </source>
</evidence>
<evidence type="ECO:0000313" key="7">
    <source>
        <dbReference type="Proteomes" id="UP001528912"/>
    </source>
</evidence>
<dbReference type="InterPro" id="IPR002293">
    <property type="entry name" value="AA/rel_permease1"/>
</dbReference>
<evidence type="ECO:0000256" key="5">
    <source>
        <dbReference type="SAM" id="Phobius"/>
    </source>
</evidence>
<dbReference type="PANTHER" id="PTHR47704:SF1">
    <property type="entry name" value="POTASSIUM TRANSPORTER KIMA"/>
    <property type="match status" value="1"/>
</dbReference>
<feature type="transmembrane region" description="Helical" evidence="5">
    <location>
        <begin position="329"/>
        <end position="354"/>
    </location>
</feature>
<keyword evidence="3 5" id="KW-1133">Transmembrane helix</keyword>
<name>A0ABT6CC08_9MICO</name>